<evidence type="ECO:0000256" key="5">
    <source>
        <dbReference type="ARBA" id="ARBA00022777"/>
    </source>
</evidence>
<evidence type="ECO:0000259" key="10">
    <source>
        <dbReference type="Pfam" id="PF00370"/>
    </source>
</evidence>
<dbReference type="GO" id="GO:0019150">
    <property type="term" value="F:D-ribulokinase activity"/>
    <property type="evidence" value="ECO:0007669"/>
    <property type="project" value="UniProtKB-EC"/>
</dbReference>
<dbReference type="GO" id="GO:0005829">
    <property type="term" value="C:cytosol"/>
    <property type="evidence" value="ECO:0007669"/>
    <property type="project" value="TreeGrafter"/>
</dbReference>
<dbReference type="InterPro" id="IPR018484">
    <property type="entry name" value="FGGY_N"/>
</dbReference>
<reference evidence="12" key="1">
    <citation type="submission" date="2020-02" db="EMBL/GenBank/DDBJ databases">
        <authorList>
            <person name="Scholz U."/>
            <person name="Mascher M."/>
            <person name="Fiebig A."/>
        </authorList>
    </citation>
    <scope>NUCLEOTIDE SEQUENCE</scope>
</reference>
<evidence type="ECO:0000256" key="9">
    <source>
        <dbReference type="ARBA" id="ARBA00072590"/>
    </source>
</evidence>
<evidence type="ECO:0000256" key="6">
    <source>
        <dbReference type="ARBA" id="ARBA00022840"/>
    </source>
</evidence>
<sequence>MNARDPISHYLAPSIMTLLIPHAAMPECSCLRTITAGGMSHSPERGRAGTAALGAGDRLSNAQEKASGRLYLGMDFGTSGARYVLVDESGAVHSEGRKGYPPLLDQNGRSWERSWRETLEALLGEIPREICSHVASISIDGTSATTLIIDSATGELLSRPLLYNESCPEALERVAAMAPENHTVCSGSSTLCKLVAWWDTHDQNKETAILLHQADWLLWLLHGKLGVTDYNNALKVGYDPEADSYPPWLRSQPFSRTLPSVQAPGTPIGFIKDHIRLQYGFPEDCRVCTGTTDSIAAFLAARATVPGQAVTSLGSTLAVKLLSSCRVEDARFGVYSHRLDDLWLVGGASNTGGVVLRQIFTDQELEQLSSKIDPTTPSPLDFYPLPATGERFPVADPSMAPRLHPRPSSDVEYLHGILESIARIEAKGYRLLMDLGATRVDQVLTSGGGAKNAAWMKIRQRVLGLPVVPAMNTEAAYGSALLALKGAFAAYDIS</sequence>
<dbReference type="GO" id="GO:0005524">
    <property type="term" value="F:ATP binding"/>
    <property type="evidence" value="ECO:0007669"/>
    <property type="project" value="UniProtKB-KW"/>
</dbReference>
<dbReference type="SUPFAM" id="SSF53067">
    <property type="entry name" value="Actin-like ATPase domain"/>
    <property type="match status" value="2"/>
</dbReference>
<dbReference type="InterPro" id="IPR043129">
    <property type="entry name" value="ATPase_NBD"/>
</dbReference>
<gene>
    <name evidence="12" type="ORF">SI8410_07010443</name>
</gene>
<evidence type="ECO:0000313" key="13">
    <source>
        <dbReference type="Proteomes" id="UP000663760"/>
    </source>
</evidence>
<comment type="cofactor">
    <cofactor evidence="1">
        <name>a divalent metal cation</name>
        <dbReference type="ChEBI" id="CHEBI:60240"/>
    </cofactor>
</comment>
<dbReference type="GO" id="GO:0004856">
    <property type="term" value="F:D-xylulokinase activity"/>
    <property type="evidence" value="ECO:0007669"/>
    <property type="project" value="TreeGrafter"/>
</dbReference>
<dbReference type="FunFam" id="3.30.420.40:FF:000220">
    <property type="entry name" value="D-ribulose kinase"/>
    <property type="match status" value="1"/>
</dbReference>
<comment type="similarity">
    <text evidence="2">Belongs to the FGGY kinase family.</text>
</comment>
<evidence type="ECO:0000259" key="11">
    <source>
        <dbReference type="Pfam" id="PF02782"/>
    </source>
</evidence>
<dbReference type="PANTHER" id="PTHR10196:SF80">
    <property type="entry name" value="D-RIBULOSE KINASE"/>
    <property type="match status" value="1"/>
</dbReference>
<evidence type="ECO:0000256" key="1">
    <source>
        <dbReference type="ARBA" id="ARBA00001968"/>
    </source>
</evidence>
<dbReference type="FunFam" id="3.30.420.40:FF:000180">
    <property type="entry name" value="D-ribulose kinase isoform X1"/>
    <property type="match status" value="1"/>
</dbReference>
<keyword evidence="4" id="KW-0547">Nucleotide-binding</keyword>
<name>A0A7I8KPP0_SPIIN</name>
<accession>A0A7I8KPP0</accession>
<dbReference type="PANTHER" id="PTHR10196">
    <property type="entry name" value="SUGAR KINASE"/>
    <property type="match status" value="1"/>
</dbReference>
<dbReference type="EC" id="2.7.1.47" evidence="8"/>
<evidence type="ECO:0000256" key="4">
    <source>
        <dbReference type="ARBA" id="ARBA00022741"/>
    </source>
</evidence>
<evidence type="ECO:0000256" key="2">
    <source>
        <dbReference type="ARBA" id="ARBA00009156"/>
    </source>
</evidence>
<keyword evidence="5" id="KW-0418">Kinase</keyword>
<evidence type="ECO:0000256" key="3">
    <source>
        <dbReference type="ARBA" id="ARBA00022679"/>
    </source>
</evidence>
<keyword evidence="3" id="KW-0808">Transferase</keyword>
<dbReference type="GO" id="GO:0005997">
    <property type="term" value="P:xylulose metabolic process"/>
    <property type="evidence" value="ECO:0007669"/>
    <property type="project" value="TreeGrafter"/>
</dbReference>
<dbReference type="AlphaFoldDB" id="A0A7I8KPP0"/>
<evidence type="ECO:0000256" key="8">
    <source>
        <dbReference type="ARBA" id="ARBA00066370"/>
    </source>
</evidence>
<comment type="catalytic activity">
    <reaction evidence="7">
        <text>D-ribulose + ATP = D-ribulose 5-phosphate + ADP + H(+)</text>
        <dbReference type="Rhea" id="RHEA:17601"/>
        <dbReference type="ChEBI" id="CHEBI:15378"/>
        <dbReference type="ChEBI" id="CHEBI:17173"/>
        <dbReference type="ChEBI" id="CHEBI:30616"/>
        <dbReference type="ChEBI" id="CHEBI:58121"/>
        <dbReference type="ChEBI" id="CHEBI:456216"/>
        <dbReference type="EC" id="2.7.1.47"/>
    </reaction>
</comment>
<dbReference type="CDD" id="cd07783">
    <property type="entry name" value="ASKHA_NBD_FGGY_SePSK_AtXK1-like"/>
    <property type="match status" value="1"/>
</dbReference>
<dbReference type="EMBL" id="LR746270">
    <property type="protein sequence ID" value="CAA7399773.1"/>
    <property type="molecule type" value="Genomic_DNA"/>
</dbReference>
<dbReference type="Pfam" id="PF00370">
    <property type="entry name" value="FGGY_N"/>
    <property type="match status" value="1"/>
</dbReference>
<dbReference type="Gene3D" id="3.30.420.40">
    <property type="match status" value="2"/>
</dbReference>
<protein>
    <recommendedName>
        <fullName evidence="9">D-ribulose kinase</fullName>
        <ecNumber evidence="8">2.7.1.47</ecNumber>
    </recommendedName>
</protein>
<dbReference type="OrthoDB" id="10262702at2759"/>
<dbReference type="Proteomes" id="UP000663760">
    <property type="component" value="Chromosome 7"/>
</dbReference>
<feature type="domain" description="Carbohydrate kinase FGGY C-terminal" evidence="11">
    <location>
        <begin position="339"/>
        <end position="484"/>
    </location>
</feature>
<dbReference type="Pfam" id="PF02782">
    <property type="entry name" value="FGGY_C"/>
    <property type="match status" value="1"/>
</dbReference>
<evidence type="ECO:0000313" key="12">
    <source>
        <dbReference type="EMBL" id="CAA7399773.1"/>
    </source>
</evidence>
<keyword evidence="6" id="KW-0067">ATP-binding</keyword>
<keyword evidence="13" id="KW-1185">Reference proteome</keyword>
<proteinExistence type="inferred from homology"/>
<organism evidence="12 13">
    <name type="scientific">Spirodela intermedia</name>
    <name type="common">Intermediate duckweed</name>
    <dbReference type="NCBI Taxonomy" id="51605"/>
    <lineage>
        <taxon>Eukaryota</taxon>
        <taxon>Viridiplantae</taxon>
        <taxon>Streptophyta</taxon>
        <taxon>Embryophyta</taxon>
        <taxon>Tracheophyta</taxon>
        <taxon>Spermatophyta</taxon>
        <taxon>Magnoliopsida</taxon>
        <taxon>Liliopsida</taxon>
        <taxon>Araceae</taxon>
        <taxon>Lemnoideae</taxon>
        <taxon>Spirodela</taxon>
    </lineage>
</organism>
<evidence type="ECO:0000256" key="7">
    <source>
        <dbReference type="ARBA" id="ARBA00051146"/>
    </source>
</evidence>
<feature type="domain" description="Carbohydrate kinase FGGY N-terminal" evidence="10">
    <location>
        <begin position="70"/>
        <end position="299"/>
    </location>
</feature>
<dbReference type="InterPro" id="IPR018485">
    <property type="entry name" value="FGGY_C"/>
</dbReference>